<dbReference type="InterPro" id="IPR029058">
    <property type="entry name" value="AB_hydrolase_fold"/>
</dbReference>
<evidence type="ECO:0000256" key="4">
    <source>
        <dbReference type="ARBA" id="ARBA00048461"/>
    </source>
</evidence>
<dbReference type="InterPro" id="IPR002921">
    <property type="entry name" value="Fungal_lipase-type"/>
</dbReference>
<feature type="chain" id="PRO_5002316322" evidence="5">
    <location>
        <begin position="18"/>
        <end position="300"/>
    </location>
</feature>
<keyword evidence="1" id="KW-1015">Disulfide bond</keyword>
<feature type="domain" description="Fungal lipase-type" evidence="6">
    <location>
        <begin position="110"/>
        <end position="238"/>
    </location>
</feature>
<keyword evidence="7" id="KW-0378">Hydrolase</keyword>
<comment type="catalytic activity">
    <reaction evidence="3">
        <text>a diacylglycerol + H2O = a monoacylglycerol + a fatty acid + H(+)</text>
        <dbReference type="Rhea" id="RHEA:32731"/>
        <dbReference type="ChEBI" id="CHEBI:15377"/>
        <dbReference type="ChEBI" id="CHEBI:15378"/>
        <dbReference type="ChEBI" id="CHEBI:17408"/>
        <dbReference type="ChEBI" id="CHEBI:18035"/>
        <dbReference type="ChEBI" id="CHEBI:28868"/>
    </reaction>
</comment>
<dbReference type="InterPro" id="IPR051218">
    <property type="entry name" value="Sec_MonoDiacylglyc_Lipase"/>
</dbReference>
<dbReference type="GO" id="GO:0016787">
    <property type="term" value="F:hydrolase activity"/>
    <property type="evidence" value="ECO:0007669"/>
    <property type="project" value="UniProtKB-KW"/>
</dbReference>
<dbReference type="GO" id="GO:0006629">
    <property type="term" value="P:lipid metabolic process"/>
    <property type="evidence" value="ECO:0007669"/>
    <property type="project" value="InterPro"/>
</dbReference>
<evidence type="ECO:0000256" key="1">
    <source>
        <dbReference type="ARBA" id="ARBA00023157"/>
    </source>
</evidence>
<dbReference type="Proteomes" id="UP000054144">
    <property type="component" value="Unassembled WGS sequence"/>
</dbReference>
<gene>
    <name evidence="7" type="ORF">FISHEDRAFT_34093</name>
</gene>
<feature type="signal peptide" evidence="5">
    <location>
        <begin position="1"/>
        <end position="17"/>
    </location>
</feature>
<dbReference type="CDD" id="cd00519">
    <property type="entry name" value="Lipase_3"/>
    <property type="match status" value="1"/>
</dbReference>
<comment type="catalytic activity">
    <reaction evidence="4">
        <text>a monoacylglycerol + H2O = glycerol + a fatty acid + H(+)</text>
        <dbReference type="Rhea" id="RHEA:15245"/>
        <dbReference type="ChEBI" id="CHEBI:15377"/>
        <dbReference type="ChEBI" id="CHEBI:15378"/>
        <dbReference type="ChEBI" id="CHEBI:17408"/>
        <dbReference type="ChEBI" id="CHEBI:17754"/>
        <dbReference type="ChEBI" id="CHEBI:28868"/>
    </reaction>
</comment>
<proteinExistence type="inferred from homology"/>
<evidence type="ECO:0000256" key="5">
    <source>
        <dbReference type="SAM" id="SignalP"/>
    </source>
</evidence>
<name>A0A0D7AP97_9AGAR</name>
<dbReference type="PANTHER" id="PTHR45856:SF25">
    <property type="entry name" value="FUNGAL LIPASE-LIKE DOMAIN-CONTAINING PROTEIN"/>
    <property type="match status" value="1"/>
</dbReference>
<dbReference type="OrthoDB" id="426718at2759"/>
<comment type="similarity">
    <text evidence="2">Belongs to the AB hydrolase superfamily. Lipase family. Class 3 subfamily.</text>
</comment>
<dbReference type="Gene3D" id="3.40.50.1820">
    <property type="entry name" value="alpha/beta hydrolase"/>
    <property type="match status" value="1"/>
</dbReference>
<dbReference type="EMBL" id="KN881628">
    <property type="protein sequence ID" value="KIY53141.1"/>
    <property type="molecule type" value="Genomic_DNA"/>
</dbReference>
<accession>A0A0D7AP97</accession>
<keyword evidence="5" id="KW-0732">Signal</keyword>
<dbReference type="Pfam" id="PF01764">
    <property type="entry name" value="Lipase_3"/>
    <property type="match status" value="1"/>
</dbReference>
<evidence type="ECO:0000313" key="7">
    <source>
        <dbReference type="EMBL" id="KIY53141.1"/>
    </source>
</evidence>
<organism evidence="7 8">
    <name type="scientific">Fistulina hepatica ATCC 64428</name>
    <dbReference type="NCBI Taxonomy" id="1128425"/>
    <lineage>
        <taxon>Eukaryota</taxon>
        <taxon>Fungi</taxon>
        <taxon>Dikarya</taxon>
        <taxon>Basidiomycota</taxon>
        <taxon>Agaricomycotina</taxon>
        <taxon>Agaricomycetes</taxon>
        <taxon>Agaricomycetidae</taxon>
        <taxon>Agaricales</taxon>
        <taxon>Fistulinaceae</taxon>
        <taxon>Fistulina</taxon>
    </lineage>
</organism>
<evidence type="ECO:0000313" key="8">
    <source>
        <dbReference type="Proteomes" id="UP000054144"/>
    </source>
</evidence>
<reference evidence="7 8" key="1">
    <citation type="journal article" date="2015" name="Fungal Genet. Biol.">
        <title>Evolution of novel wood decay mechanisms in Agaricales revealed by the genome sequences of Fistulina hepatica and Cylindrobasidium torrendii.</title>
        <authorList>
            <person name="Floudas D."/>
            <person name="Held B.W."/>
            <person name="Riley R."/>
            <person name="Nagy L.G."/>
            <person name="Koehler G."/>
            <person name="Ransdell A.S."/>
            <person name="Younus H."/>
            <person name="Chow J."/>
            <person name="Chiniquy J."/>
            <person name="Lipzen A."/>
            <person name="Tritt A."/>
            <person name="Sun H."/>
            <person name="Haridas S."/>
            <person name="LaButti K."/>
            <person name="Ohm R.A."/>
            <person name="Kues U."/>
            <person name="Blanchette R.A."/>
            <person name="Grigoriev I.V."/>
            <person name="Minto R.E."/>
            <person name="Hibbett D.S."/>
        </authorList>
    </citation>
    <scope>NUCLEOTIDE SEQUENCE [LARGE SCALE GENOMIC DNA]</scope>
    <source>
        <strain evidence="7 8">ATCC 64428</strain>
    </source>
</reference>
<dbReference type="PANTHER" id="PTHR45856">
    <property type="entry name" value="ALPHA/BETA-HYDROLASES SUPERFAMILY PROTEIN"/>
    <property type="match status" value="1"/>
</dbReference>
<evidence type="ECO:0000256" key="2">
    <source>
        <dbReference type="ARBA" id="ARBA00043996"/>
    </source>
</evidence>
<dbReference type="SUPFAM" id="SSF53474">
    <property type="entry name" value="alpha/beta-Hydrolases"/>
    <property type="match status" value="1"/>
</dbReference>
<keyword evidence="8" id="KW-1185">Reference proteome</keyword>
<sequence>MVSVPLVFISLAIGVLAAPVVELNPRSTTALTTAQVEAWAPYTQFARATYCDISTVATWSCGDSCTANSDFVVTLTGGDGGAVPHYFVGWWPSGSSIVVAHEGTDPTSLESDLVDIDVVKVSLSTTLFPGVSTSVQAHEGFVTAHAAAASTILAEVNSLMTEYSTSSITVVGHSLGGALSELDGLFFALNIPSASITVRTYGTPRVGNSDFADLIDSKTPDFTRINNEHDLIPILPPQSWGYEHPEGEIHIVNSSEVLACPGIENTEEGCTIATVPTILDGDILNHLGPYEGLWIGTIFC</sequence>
<dbReference type="AlphaFoldDB" id="A0A0D7AP97"/>
<protein>
    <submittedName>
        <fullName evidence="7">Alpha/beta-hydrolase</fullName>
    </submittedName>
</protein>
<evidence type="ECO:0000256" key="3">
    <source>
        <dbReference type="ARBA" id="ARBA00047591"/>
    </source>
</evidence>
<evidence type="ECO:0000259" key="6">
    <source>
        <dbReference type="Pfam" id="PF01764"/>
    </source>
</evidence>